<dbReference type="AlphaFoldDB" id="A0A7W8HWV3"/>
<evidence type="ECO:0000313" key="2">
    <source>
        <dbReference type="Proteomes" id="UP000550895"/>
    </source>
</evidence>
<reference evidence="1 2" key="1">
    <citation type="submission" date="2020-08" db="EMBL/GenBank/DDBJ databases">
        <title>Genomic Encyclopedia of Type Strains, Phase IV (KMG-IV): sequencing the most valuable type-strain genomes for metagenomic binning, comparative biology and taxonomic classification.</title>
        <authorList>
            <person name="Goeker M."/>
        </authorList>
    </citation>
    <scope>NUCLEOTIDE SEQUENCE [LARGE SCALE GENOMIC DNA]</scope>
    <source>
        <strain evidence="1 2">DSM 26376</strain>
    </source>
</reference>
<dbReference type="Proteomes" id="UP000550895">
    <property type="component" value="Unassembled WGS sequence"/>
</dbReference>
<gene>
    <name evidence="1" type="ORF">HNR26_004889</name>
</gene>
<comment type="caution">
    <text evidence="1">The sequence shown here is derived from an EMBL/GenBank/DDBJ whole genome shotgun (WGS) entry which is preliminary data.</text>
</comment>
<proteinExistence type="predicted"/>
<organism evidence="1 2">
    <name type="scientific">Rhizobium rosettiformans</name>
    <dbReference type="NCBI Taxonomy" id="1368430"/>
    <lineage>
        <taxon>Bacteria</taxon>
        <taxon>Pseudomonadati</taxon>
        <taxon>Pseudomonadota</taxon>
        <taxon>Alphaproteobacteria</taxon>
        <taxon>Hyphomicrobiales</taxon>
        <taxon>Rhizobiaceae</taxon>
        <taxon>Rhizobium/Agrobacterium group</taxon>
        <taxon>Rhizobium</taxon>
    </lineage>
</organism>
<dbReference type="RefSeq" id="WP_377344761.1">
    <property type="nucleotide sequence ID" value="NZ_JBHRVS010000005.1"/>
</dbReference>
<evidence type="ECO:0000313" key="1">
    <source>
        <dbReference type="EMBL" id="MBB5278775.1"/>
    </source>
</evidence>
<accession>A0A7W8HWV3</accession>
<keyword evidence="2" id="KW-1185">Reference proteome</keyword>
<sequence>MTFNLASLKNLWARLSVTRLYSAAAVPQLHGTPFRVSADKR</sequence>
<dbReference type="EMBL" id="JACHGA010000035">
    <property type="protein sequence ID" value="MBB5278775.1"/>
    <property type="molecule type" value="Genomic_DNA"/>
</dbReference>
<name>A0A7W8HWV3_9HYPH</name>
<protein>
    <submittedName>
        <fullName evidence="1">Uncharacterized protein</fullName>
    </submittedName>
</protein>